<proteinExistence type="predicted"/>
<sequence>MTKYKLKELWDFVRLGVAEDYTHKPSDYIYTLRKLKIVGYSSGTRGVNGGLVEDPETGTWYAIIGRCPNLAILFRREGDQA</sequence>
<accession>A0A8S5VFV1</accession>
<organism evidence="1">
    <name type="scientific">Siphoviridae sp. ct3R43</name>
    <dbReference type="NCBI Taxonomy" id="2825321"/>
    <lineage>
        <taxon>Viruses</taxon>
        <taxon>Duplodnaviria</taxon>
        <taxon>Heunggongvirae</taxon>
        <taxon>Uroviricota</taxon>
        <taxon>Caudoviricetes</taxon>
    </lineage>
</organism>
<protein>
    <submittedName>
        <fullName evidence="1">Ig gamma-1 chain C region-like beta-sandwich, binding protein, IMMUNE</fullName>
    </submittedName>
</protein>
<reference evidence="1" key="1">
    <citation type="journal article" date="2021" name="Proc. Natl. Acad. Sci. U.S.A.">
        <title>A Catalog of Tens of Thousands of Viruses from Human Metagenomes Reveals Hidden Associations with Chronic Diseases.</title>
        <authorList>
            <person name="Tisza M.J."/>
            <person name="Buck C.B."/>
        </authorList>
    </citation>
    <scope>NUCLEOTIDE SEQUENCE</scope>
    <source>
        <strain evidence="1">Ct3R43</strain>
    </source>
</reference>
<name>A0A8S5VFV1_9CAUD</name>
<dbReference type="EMBL" id="BK016262">
    <property type="protein sequence ID" value="DAG05621.1"/>
    <property type="molecule type" value="Genomic_DNA"/>
</dbReference>
<evidence type="ECO:0000313" key="1">
    <source>
        <dbReference type="EMBL" id="DAG05621.1"/>
    </source>
</evidence>